<feature type="region of interest" description="Disordered" evidence="5">
    <location>
        <begin position="710"/>
        <end position="731"/>
    </location>
</feature>
<dbReference type="STRING" id="105984.A0A427XXJ7"/>
<feature type="region of interest" description="Disordered" evidence="5">
    <location>
        <begin position="825"/>
        <end position="862"/>
    </location>
</feature>
<dbReference type="GO" id="GO:0006334">
    <property type="term" value="P:nucleosome assembly"/>
    <property type="evidence" value="ECO:0007669"/>
    <property type="project" value="TreeGrafter"/>
</dbReference>
<feature type="compositionally biased region" description="Basic and acidic residues" evidence="5">
    <location>
        <begin position="363"/>
        <end position="375"/>
    </location>
</feature>
<feature type="compositionally biased region" description="Basic and acidic residues" evidence="5">
    <location>
        <begin position="57"/>
        <end position="72"/>
    </location>
</feature>
<dbReference type="Proteomes" id="UP000279236">
    <property type="component" value="Unassembled WGS sequence"/>
</dbReference>
<evidence type="ECO:0000259" key="7">
    <source>
        <dbReference type="Pfam" id="PF21796"/>
    </source>
</evidence>
<evidence type="ECO:0000256" key="3">
    <source>
        <dbReference type="ARBA" id="ARBA00023204"/>
    </source>
</evidence>
<evidence type="ECO:0000256" key="2">
    <source>
        <dbReference type="ARBA" id="ARBA00022763"/>
    </source>
</evidence>
<keyword evidence="4" id="KW-0539">Nucleus</keyword>
<evidence type="ECO:0000313" key="8">
    <source>
        <dbReference type="EMBL" id="RSH83517.1"/>
    </source>
</evidence>
<evidence type="ECO:0000256" key="1">
    <source>
        <dbReference type="ARBA" id="ARBA00004123"/>
    </source>
</evidence>
<feature type="compositionally biased region" description="Acidic residues" evidence="5">
    <location>
        <begin position="661"/>
        <end position="694"/>
    </location>
</feature>
<evidence type="ECO:0000313" key="9">
    <source>
        <dbReference type="Proteomes" id="UP000279236"/>
    </source>
</evidence>
<dbReference type="AlphaFoldDB" id="A0A427XXJ7"/>
<feature type="compositionally biased region" description="Low complexity" evidence="5">
    <location>
        <begin position="401"/>
        <end position="413"/>
    </location>
</feature>
<evidence type="ECO:0000256" key="4">
    <source>
        <dbReference type="ARBA" id="ARBA00023242"/>
    </source>
</evidence>
<feature type="domain" description="Chromatin assembly factor 1 subunit A dimerization" evidence="6">
    <location>
        <begin position="620"/>
        <end position="688"/>
    </location>
</feature>
<dbReference type="GeneID" id="39591747"/>
<evidence type="ECO:0008006" key="10">
    <source>
        <dbReference type="Google" id="ProtNLM"/>
    </source>
</evidence>
<dbReference type="EMBL" id="RSCE01000004">
    <property type="protein sequence ID" value="RSH83517.1"/>
    <property type="molecule type" value="Genomic_DNA"/>
</dbReference>
<keyword evidence="9" id="KW-1185">Reference proteome</keyword>
<comment type="subcellular location">
    <subcellularLocation>
        <location evidence="1">Nucleus</location>
    </subcellularLocation>
</comment>
<dbReference type="RefSeq" id="XP_028477469.1">
    <property type="nucleotide sequence ID" value="XM_028622577.1"/>
</dbReference>
<organism evidence="8 9">
    <name type="scientific">Apiotrichum porosum</name>
    <dbReference type="NCBI Taxonomy" id="105984"/>
    <lineage>
        <taxon>Eukaryota</taxon>
        <taxon>Fungi</taxon>
        <taxon>Dikarya</taxon>
        <taxon>Basidiomycota</taxon>
        <taxon>Agaricomycotina</taxon>
        <taxon>Tremellomycetes</taxon>
        <taxon>Trichosporonales</taxon>
        <taxon>Trichosporonaceae</taxon>
        <taxon>Apiotrichum</taxon>
    </lineage>
</organism>
<feature type="region of interest" description="Disordered" evidence="5">
    <location>
        <begin position="44"/>
        <end position="72"/>
    </location>
</feature>
<dbReference type="OrthoDB" id="440676at2759"/>
<dbReference type="GO" id="GO:0005634">
    <property type="term" value="C:nucleus"/>
    <property type="evidence" value="ECO:0007669"/>
    <property type="project" value="UniProtKB-SubCell"/>
</dbReference>
<proteinExistence type="predicted"/>
<dbReference type="InterPro" id="IPR022043">
    <property type="entry name" value="CAF1A_DD"/>
</dbReference>
<dbReference type="GO" id="GO:0006281">
    <property type="term" value="P:DNA repair"/>
    <property type="evidence" value="ECO:0007669"/>
    <property type="project" value="UniProtKB-KW"/>
</dbReference>
<evidence type="ECO:0000256" key="5">
    <source>
        <dbReference type="SAM" id="MobiDB-lite"/>
    </source>
</evidence>
<name>A0A427XXJ7_9TREE</name>
<keyword evidence="2" id="KW-0227">DNA damage</keyword>
<dbReference type="InterPro" id="IPR048800">
    <property type="entry name" value="Cac1-like_C"/>
</dbReference>
<feature type="region of interest" description="Disordered" evidence="5">
    <location>
        <begin position="146"/>
        <end position="178"/>
    </location>
</feature>
<accession>A0A427XXJ7</accession>
<protein>
    <recommendedName>
        <fullName evidence="10">Chromatin assembly factor-I (CAF-I) p90 subunit</fullName>
    </recommendedName>
</protein>
<feature type="compositionally biased region" description="Low complexity" evidence="5">
    <location>
        <begin position="479"/>
        <end position="500"/>
    </location>
</feature>
<evidence type="ECO:0000259" key="6">
    <source>
        <dbReference type="Pfam" id="PF12253"/>
    </source>
</evidence>
<reference evidence="8 9" key="1">
    <citation type="submission" date="2018-11" db="EMBL/GenBank/DDBJ databases">
        <title>Genome sequence of Apiotrichum porosum DSM 27194.</title>
        <authorList>
            <person name="Aliyu H."/>
            <person name="Gorte O."/>
            <person name="Ochsenreither K."/>
        </authorList>
    </citation>
    <scope>NUCLEOTIDE SEQUENCE [LARGE SCALE GENOMIC DNA]</scope>
    <source>
        <strain evidence="8 9">DSM 27194</strain>
    </source>
</reference>
<dbReference type="GO" id="GO:0033186">
    <property type="term" value="C:CAF-1 complex"/>
    <property type="evidence" value="ECO:0007669"/>
    <property type="project" value="TreeGrafter"/>
</dbReference>
<feature type="compositionally biased region" description="Basic and acidic residues" evidence="5">
    <location>
        <begin position="506"/>
        <end position="518"/>
    </location>
</feature>
<comment type="caution">
    <text evidence="8">The sequence shown here is derived from an EMBL/GenBank/DDBJ whole genome shotgun (WGS) entry which is preliminary data.</text>
</comment>
<dbReference type="Pfam" id="PF21796">
    <property type="entry name" value="Cac1_C"/>
    <property type="match status" value="1"/>
</dbReference>
<feature type="compositionally biased region" description="Polar residues" evidence="5">
    <location>
        <begin position="843"/>
        <end position="854"/>
    </location>
</feature>
<dbReference type="PANTHER" id="PTHR15272:SF0">
    <property type="entry name" value="CHROMATIN ASSEMBLY FACTOR 1 SUBUNIT A"/>
    <property type="match status" value="1"/>
</dbReference>
<dbReference type="Pfam" id="PF12253">
    <property type="entry name" value="CAF1A_dimeriz"/>
    <property type="match status" value="1"/>
</dbReference>
<feature type="compositionally biased region" description="Basic and acidic residues" evidence="5">
    <location>
        <begin position="429"/>
        <end position="463"/>
    </location>
</feature>
<feature type="region of interest" description="Disordered" evidence="5">
    <location>
        <begin position="363"/>
        <end position="583"/>
    </location>
</feature>
<sequence>MSTECDLDWGIFPAERDFEDRLIRPQLAEEDAAKAARRSALRVQRAGAEAEEEVEPETEHDALQRAQDELDAEMARRQADLTRRRRVGPRRRLLEWPNRMQSAENSISTIRASSELEDISTAEQRLQAMSANGNSAMDVDDVVDLSMSSPLSSPNAKSKPMGKRKAEGGDTNGETGGKKVKASGVIELNGRKLVFCQTPYKRTIPIKARMSLTMLLAEAKEAGKLLKEIPEEHWAVVVMAGHELSTATDSAFLKGIRNEIAQRQSDVAELLTNDLLEPLVQKLFTQRHYGFLPADLNAGNSKLPASLQIRCWEANDMDKYFSASDLPDLVARRTERESARNECIRIAQGLDDVEKLELVKGEKVDKKSDKKDTKSVDAGPSKGHDPSTMSRKTREGTASTVGSSRRSPSPSKGSPRKVKMTAEEEEEAEAKKAERAAKKAEREEKRKEQEEKKAAKEREEQKKAQGKAKQAQMFGSFFKTAPKPKTKITPTLLTEETPTAGPSLSKPRDKLTESDFKRAFKPPVQRANVDWAPINRWASQSKDSEPNAGDVDGWAPKDFLKDHLSRHKRTTGTPRSRIPRGLKTAPLYGTVADMWATYQEAEDPRSVLDQLRNRKRFPWKTLAFDQQTRPPYCGTFTKRSVVVGPRTPLAQDPIFDYSYDSGDDWQEEEGGEDLDDAGEAQAEPDDADSDMAEDDEFDDWLDDTEDAALQYDDGDVPMGPASPTRREVKPTKKLVPKRITKLTPTAQGPFWEDSIGDAHDIVKDYRIQLLNDAPASIDPFTYESAEPVQRFKMTFTDISVGNYNGVKCLLSAEEVAAPKVAAVKPTSTTTTAAAAPPMPLGDASSTANATTKSRPSPKVSFPTEHLPDLLRMIEGSTKIQSDLVSELRGQFEKVATKAAIEAKVREVAVREGKSKDSQWRVKAEAWTSAGLTPPPRGLQAMMAQAAAQAV</sequence>
<keyword evidence="3" id="KW-0234">DNA repair</keyword>
<gene>
    <name evidence="8" type="ORF">EHS24_007204</name>
</gene>
<feature type="domain" description="Chromatin assembly factor 1 subunit Cac1-like C-terminal" evidence="7">
    <location>
        <begin position="866"/>
        <end position="921"/>
    </location>
</feature>
<feature type="region of interest" description="Disordered" evidence="5">
    <location>
        <begin position="652"/>
        <end position="694"/>
    </location>
</feature>
<dbReference type="PANTHER" id="PTHR15272">
    <property type="entry name" value="CHROMATIN ASSEMBLY FACTOR 1 SUBUNIT A CAF-1 SUBUNIT A"/>
    <property type="match status" value="1"/>
</dbReference>
<feature type="compositionally biased region" description="Low complexity" evidence="5">
    <location>
        <begin position="825"/>
        <end position="835"/>
    </location>
</feature>